<evidence type="ECO:0000313" key="2">
    <source>
        <dbReference type="EMBL" id="CAE7492736.1"/>
    </source>
</evidence>
<feature type="domain" description="CS" evidence="1">
    <location>
        <begin position="524"/>
        <end position="611"/>
    </location>
</feature>
<dbReference type="EMBL" id="CAJNDS010002479">
    <property type="protein sequence ID" value="CAE7492736.1"/>
    <property type="molecule type" value="Genomic_DNA"/>
</dbReference>
<evidence type="ECO:0000259" key="1">
    <source>
        <dbReference type="PROSITE" id="PS51203"/>
    </source>
</evidence>
<dbReference type="PROSITE" id="PS51203">
    <property type="entry name" value="CS"/>
    <property type="match status" value="1"/>
</dbReference>
<dbReference type="Proteomes" id="UP000604046">
    <property type="component" value="Unassembled WGS sequence"/>
</dbReference>
<dbReference type="OrthoDB" id="444909at2759"/>
<dbReference type="SUPFAM" id="SSF49764">
    <property type="entry name" value="HSP20-like chaperones"/>
    <property type="match status" value="1"/>
</dbReference>
<keyword evidence="3" id="KW-1185">Reference proteome</keyword>
<dbReference type="Gene3D" id="1.25.40.10">
    <property type="entry name" value="Tetratricopeptide repeat domain"/>
    <property type="match status" value="2"/>
</dbReference>
<name>A0A812SR78_9DINO</name>
<dbReference type="InterPro" id="IPR007052">
    <property type="entry name" value="CS_dom"/>
</dbReference>
<dbReference type="AlphaFoldDB" id="A0A812SR78"/>
<comment type="caution">
    <text evidence="2">The sequence shown here is derived from an EMBL/GenBank/DDBJ whole genome shotgun (WGS) entry which is preliminary data.</text>
</comment>
<accession>A0A812SR78</accession>
<dbReference type="SUPFAM" id="SSF48452">
    <property type="entry name" value="TPR-like"/>
    <property type="match status" value="2"/>
</dbReference>
<dbReference type="SMART" id="SM00028">
    <property type="entry name" value="TPR"/>
    <property type="match status" value="3"/>
</dbReference>
<dbReference type="InterPro" id="IPR011990">
    <property type="entry name" value="TPR-like_helical_dom_sf"/>
</dbReference>
<dbReference type="InterPro" id="IPR019734">
    <property type="entry name" value="TPR_rpt"/>
</dbReference>
<dbReference type="Pfam" id="PF14559">
    <property type="entry name" value="TPR_19"/>
    <property type="match status" value="1"/>
</dbReference>
<sequence length="638" mass="69734">MQQQQHLAVDGAGCEDVNGVYALQEDVEYEGCPVYGSLSNFSLTVCQGPSADSGTLQWGWIIGQSGVPAYGCPTDRKEAIPLQGWHPFEGDPPAPTLRWLPDADATAVGYAQEARRRAASGTTEDRRLAATAFRKSLQGGEELQANWPQRGLLHTELAALLRVLGREDQALAEVEAALKLQPCLPDALLLKAQMLNAAGNEGAAALSAKQCWMQIEGGKRSGKEQSLQRECRELLEELGEACDHSLPRKWPIMVPAETEPPELPRGDVPDAIEGIDLTGSSMAETGGTYQPSRKVLNGFPIFENQFGFQLSLEVQATKAGDVSEGWVVGRRQVGLFWTKTLQAHKLPSNDWHSFPAAGAETPPSACSIRTVRMEKGLAYGHQARLGNYGGPAEAARILRTCVNQLGRGGDMHKVSWALSELAGALREVGQLKDALATAQKALATCPSLPEAYLELACCHQDLGQEEEATAVLHSLRAQWPNDGRVAVALLTLHAPAHQGQPAQSADAQTEEVLSKKQQVETTKSGVVDFNLEDQKTEVHAHWVLGPMWKAKDITVRFQEHRLFVAVGREVLFDAQLAHRIRPSESSWTFATPDLTVTLCKWAGQGSWPRWEVLHKEEEAERLHRLGGLPFDTKSIHWL</sequence>
<dbReference type="InterPro" id="IPR008978">
    <property type="entry name" value="HSP20-like_chaperone"/>
</dbReference>
<reference evidence="2" key="1">
    <citation type="submission" date="2021-02" db="EMBL/GenBank/DDBJ databases">
        <authorList>
            <person name="Dougan E. K."/>
            <person name="Rhodes N."/>
            <person name="Thang M."/>
            <person name="Chan C."/>
        </authorList>
    </citation>
    <scope>NUCLEOTIDE SEQUENCE</scope>
</reference>
<evidence type="ECO:0000313" key="3">
    <source>
        <dbReference type="Proteomes" id="UP000604046"/>
    </source>
</evidence>
<gene>
    <name evidence="2" type="ORF">SNAT2548_LOCUS27611</name>
</gene>
<dbReference type="Gene3D" id="2.60.40.790">
    <property type="match status" value="1"/>
</dbReference>
<dbReference type="Pfam" id="PF04969">
    <property type="entry name" value="CS"/>
    <property type="match status" value="1"/>
</dbReference>
<organism evidence="2 3">
    <name type="scientific">Symbiodinium natans</name>
    <dbReference type="NCBI Taxonomy" id="878477"/>
    <lineage>
        <taxon>Eukaryota</taxon>
        <taxon>Sar</taxon>
        <taxon>Alveolata</taxon>
        <taxon>Dinophyceae</taxon>
        <taxon>Suessiales</taxon>
        <taxon>Symbiodiniaceae</taxon>
        <taxon>Symbiodinium</taxon>
    </lineage>
</organism>
<protein>
    <recommendedName>
        <fullName evidence="1">CS domain-containing protein</fullName>
    </recommendedName>
</protein>
<proteinExistence type="predicted"/>